<dbReference type="SUPFAM" id="SSF55874">
    <property type="entry name" value="ATPase domain of HSP90 chaperone/DNA topoisomerase II/histidine kinase"/>
    <property type="match status" value="1"/>
</dbReference>
<sequence length="696" mass="79162">MSNHRIDILERALKRQKAARKIAEKILEDKSRELYLISEELKAANIRLEASLIEKSSQLKGVFDNINDSYLIMSLSGDVLKMNDAAIALFGYDISKEKLNAKNLIYPEDATYAFESFYKLYNTGSFSNYIARVLTKKKEVKWVQINASLIYDKNDKKIAAQGIIRDITATKRTTELIAEQKKELDVIVENSSLGIALIQQGRFLKTNRMFQELLGYSVAEFSKLTIKDIFFKGDYAFSKEYLDKMNSGAIDNFVLEKKYKRKNGTVLWVKANVNAVRNAVGSIKYEVVLVEDVTLKRERKLIINMINDLAKSILGKDTIYEIAWEVTQKIATYLDSEDCVIFLVNHKNNTLEQVASHYLKLDKKNIKKNSLEIGKGIAGNVAKSGKAEIIKDTSKDARYVVEGERRFSEISVPIISEGKVIGVIDSEHIDKNHYTQEHLHVLENIASLVSMQLKSAINRRQREKAEIENLELLSQLEKSNDELNEYAHIVSHDLKSPLRSIDALVSWIKTDNKGSFDTATLANFKLIEGTLQTMENLISNILEYSSAGTETSEKKQVDLNLIINTLRGLLFIPDHILIKVPRKLPTINGDATKFQQLFQNLISNAVKFNDKEKGLIEIEFIEQTSFYQFSVKDNGIGIDKKYHDKIFKIFQALNKREDSTGIGLSIVKKIIQLYEGTIWLVSKPGVGTTFYFTIKK</sequence>
<feature type="domain" description="Histidine kinase" evidence="7">
    <location>
        <begin position="489"/>
        <end position="696"/>
    </location>
</feature>
<name>A0A2I2MB13_9FLAO</name>
<evidence type="ECO:0000259" key="9">
    <source>
        <dbReference type="PROSITE" id="PS50113"/>
    </source>
</evidence>
<dbReference type="PROSITE" id="PS50112">
    <property type="entry name" value="PAS"/>
    <property type="match status" value="1"/>
</dbReference>
<dbReference type="Pfam" id="PF02518">
    <property type="entry name" value="HATPase_c"/>
    <property type="match status" value="1"/>
</dbReference>
<dbReference type="SMART" id="SM00387">
    <property type="entry name" value="HATPase_c"/>
    <property type="match status" value="1"/>
</dbReference>
<comment type="catalytic activity">
    <reaction evidence="1">
        <text>ATP + protein L-histidine = ADP + protein N-phospho-L-histidine.</text>
        <dbReference type="EC" id="2.7.13.3"/>
    </reaction>
</comment>
<keyword evidence="4" id="KW-0808">Transferase</keyword>
<dbReference type="InterPro" id="IPR052162">
    <property type="entry name" value="Sensor_kinase/Photoreceptor"/>
</dbReference>
<dbReference type="RefSeq" id="WP_172505860.1">
    <property type="nucleotide sequence ID" value="NZ_JAJHTC010000003.1"/>
</dbReference>
<dbReference type="SMART" id="SM00388">
    <property type="entry name" value="HisKA"/>
    <property type="match status" value="1"/>
</dbReference>
<dbReference type="Gene3D" id="3.30.450.40">
    <property type="match status" value="1"/>
</dbReference>
<feature type="domain" description="PAS" evidence="8">
    <location>
        <begin position="55"/>
        <end position="124"/>
    </location>
</feature>
<dbReference type="EC" id="2.7.13.3" evidence="2"/>
<keyword evidence="5 10" id="KW-0418">Kinase</keyword>
<dbReference type="Pfam" id="PF13426">
    <property type="entry name" value="PAS_9"/>
    <property type="match status" value="2"/>
</dbReference>
<dbReference type="InterPro" id="IPR036097">
    <property type="entry name" value="HisK_dim/P_sf"/>
</dbReference>
<dbReference type="Gene3D" id="3.30.565.10">
    <property type="entry name" value="Histidine kinase-like ATPase, C-terminal domain"/>
    <property type="match status" value="1"/>
</dbReference>
<organism evidence="10 11">
    <name type="scientific">Tenacibaculum finnmarkense genomovar ulcerans</name>
    <dbReference type="NCBI Taxonomy" id="2781388"/>
    <lineage>
        <taxon>Bacteria</taxon>
        <taxon>Pseudomonadati</taxon>
        <taxon>Bacteroidota</taxon>
        <taxon>Flavobacteriia</taxon>
        <taxon>Flavobacteriales</taxon>
        <taxon>Flavobacteriaceae</taxon>
        <taxon>Tenacibaculum</taxon>
        <taxon>Tenacibaculum finnmarkense</taxon>
    </lineage>
</organism>
<dbReference type="PROSITE" id="PS50109">
    <property type="entry name" value="HIS_KIN"/>
    <property type="match status" value="1"/>
</dbReference>
<proteinExistence type="predicted"/>
<dbReference type="Gene3D" id="1.10.287.130">
    <property type="match status" value="1"/>
</dbReference>
<dbReference type="PANTHER" id="PTHR43304">
    <property type="entry name" value="PHYTOCHROME-LIKE PROTEIN CPH1"/>
    <property type="match status" value="1"/>
</dbReference>
<dbReference type="InterPro" id="IPR003661">
    <property type="entry name" value="HisK_dim/P_dom"/>
</dbReference>
<evidence type="ECO:0000259" key="7">
    <source>
        <dbReference type="PROSITE" id="PS50109"/>
    </source>
</evidence>
<dbReference type="SUPFAM" id="SSF47384">
    <property type="entry name" value="Homodimeric domain of signal transducing histidine kinase"/>
    <property type="match status" value="1"/>
</dbReference>
<accession>A0A2I2MB13</accession>
<dbReference type="CDD" id="cd00082">
    <property type="entry name" value="HisKA"/>
    <property type="match status" value="1"/>
</dbReference>
<dbReference type="Proteomes" id="UP000490060">
    <property type="component" value="Unassembled WGS sequence"/>
</dbReference>
<dbReference type="GO" id="GO:0000155">
    <property type="term" value="F:phosphorelay sensor kinase activity"/>
    <property type="evidence" value="ECO:0007669"/>
    <property type="project" value="InterPro"/>
</dbReference>
<keyword evidence="3" id="KW-0597">Phosphoprotein</keyword>
<protein>
    <recommendedName>
        <fullName evidence="2">histidine kinase</fullName>
        <ecNumber evidence="2">2.7.13.3</ecNumber>
    </recommendedName>
</protein>
<dbReference type="InterPro" id="IPR003594">
    <property type="entry name" value="HATPase_dom"/>
</dbReference>
<dbReference type="InterPro" id="IPR035965">
    <property type="entry name" value="PAS-like_dom_sf"/>
</dbReference>
<evidence type="ECO:0000256" key="4">
    <source>
        <dbReference type="ARBA" id="ARBA00022679"/>
    </source>
</evidence>
<dbReference type="InterPro" id="IPR000700">
    <property type="entry name" value="PAS-assoc_C"/>
</dbReference>
<feature type="domain" description="PAC" evidence="9">
    <location>
        <begin position="127"/>
        <end position="179"/>
    </location>
</feature>
<dbReference type="SMART" id="SM00091">
    <property type="entry name" value="PAS"/>
    <property type="match status" value="2"/>
</dbReference>
<reference evidence="10 11" key="1">
    <citation type="submission" date="2017-11" db="EMBL/GenBank/DDBJ databases">
        <authorList>
            <person name="Duchaud E."/>
        </authorList>
    </citation>
    <scope>NUCLEOTIDE SEQUENCE [LARGE SCALE GENOMIC DNA]</scope>
    <source>
        <strain evidence="10 11">TNO010</strain>
    </source>
</reference>
<evidence type="ECO:0000256" key="3">
    <source>
        <dbReference type="ARBA" id="ARBA00022553"/>
    </source>
</evidence>
<evidence type="ECO:0000256" key="6">
    <source>
        <dbReference type="SAM" id="Coils"/>
    </source>
</evidence>
<evidence type="ECO:0000313" key="10">
    <source>
        <dbReference type="EMBL" id="SOU89735.1"/>
    </source>
</evidence>
<dbReference type="InterPro" id="IPR003018">
    <property type="entry name" value="GAF"/>
</dbReference>
<dbReference type="CDD" id="cd00130">
    <property type="entry name" value="PAS"/>
    <property type="match status" value="2"/>
</dbReference>
<dbReference type="SMART" id="SM00065">
    <property type="entry name" value="GAF"/>
    <property type="match status" value="1"/>
</dbReference>
<dbReference type="InterPro" id="IPR004358">
    <property type="entry name" value="Sig_transdc_His_kin-like_C"/>
</dbReference>
<dbReference type="Pfam" id="PF13185">
    <property type="entry name" value="GAF_2"/>
    <property type="match status" value="1"/>
</dbReference>
<dbReference type="InterPro" id="IPR000014">
    <property type="entry name" value="PAS"/>
</dbReference>
<feature type="coiled-coil region" evidence="6">
    <location>
        <begin position="6"/>
        <end position="33"/>
    </location>
</feature>
<feature type="coiled-coil region" evidence="6">
    <location>
        <begin position="453"/>
        <end position="482"/>
    </location>
</feature>
<dbReference type="PRINTS" id="PR00344">
    <property type="entry name" value="BCTRLSENSOR"/>
</dbReference>
<evidence type="ECO:0000313" key="11">
    <source>
        <dbReference type="Proteomes" id="UP000490060"/>
    </source>
</evidence>
<dbReference type="NCBIfam" id="TIGR00229">
    <property type="entry name" value="sensory_box"/>
    <property type="match status" value="2"/>
</dbReference>
<dbReference type="InterPro" id="IPR036890">
    <property type="entry name" value="HATPase_C_sf"/>
</dbReference>
<evidence type="ECO:0000256" key="5">
    <source>
        <dbReference type="ARBA" id="ARBA00022777"/>
    </source>
</evidence>
<keyword evidence="6" id="KW-0175">Coiled coil</keyword>
<dbReference type="EMBL" id="OENE01000048">
    <property type="protein sequence ID" value="SOU89735.1"/>
    <property type="molecule type" value="Genomic_DNA"/>
</dbReference>
<gene>
    <name evidence="10" type="ORF">TNO010_520122</name>
</gene>
<dbReference type="InterPro" id="IPR029016">
    <property type="entry name" value="GAF-like_dom_sf"/>
</dbReference>
<dbReference type="SUPFAM" id="SSF55785">
    <property type="entry name" value="PYP-like sensor domain (PAS domain)"/>
    <property type="match status" value="2"/>
</dbReference>
<dbReference type="SUPFAM" id="SSF55781">
    <property type="entry name" value="GAF domain-like"/>
    <property type="match status" value="1"/>
</dbReference>
<dbReference type="Gene3D" id="3.30.450.20">
    <property type="entry name" value="PAS domain"/>
    <property type="match status" value="2"/>
</dbReference>
<evidence type="ECO:0000256" key="1">
    <source>
        <dbReference type="ARBA" id="ARBA00000085"/>
    </source>
</evidence>
<dbReference type="PROSITE" id="PS50113">
    <property type="entry name" value="PAC"/>
    <property type="match status" value="2"/>
</dbReference>
<evidence type="ECO:0000259" key="8">
    <source>
        <dbReference type="PROSITE" id="PS50112"/>
    </source>
</evidence>
<dbReference type="AlphaFoldDB" id="A0A2I2MB13"/>
<dbReference type="InterPro" id="IPR005467">
    <property type="entry name" value="His_kinase_dom"/>
</dbReference>
<feature type="domain" description="PAC" evidence="9">
    <location>
        <begin position="253"/>
        <end position="305"/>
    </location>
</feature>
<dbReference type="PANTHER" id="PTHR43304:SF1">
    <property type="entry name" value="PAC DOMAIN-CONTAINING PROTEIN"/>
    <property type="match status" value="1"/>
</dbReference>
<dbReference type="InterPro" id="IPR001610">
    <property type="entry name" value="PAC"/>
</dbReference>
<dbReference type="SMART" id="SM00086">
    <property type="entry name" value="PAC"/>
    <property type="match status" value="2"/>
</dbReference>
<evidence type="ECO:0000256" key="2">
    <source>
        <dbReference type="ARBA" id="ARBA00012438"/>
    </source>
</evidence>